<protein>
    <submittedName>
        <fullName evidence="1">Uncharacterized protein</fullName>
    </submittedName>
</protein>
<accession>A0ACB7ZWQ4</accession>
<name>A0ACB7ZWQ4_9AGAM</name>
<sequence>MGFMLPSPTSPREKARALMSQKDDIEAELNAQVAILKANSCDLTSPLVDQDGFPRADVDLYAVRYARKRINELRNDLKDTMNEIGKVLEAVYDPSLAAPSTGAPPDPQVKSASDSLGSLKPFAKVNGVAPGSPASQADLRREDLILKFGHLTQGSFATSSLQPLADLVSANENRELQVTVLRSNETLILNFTPRQGWGGRGMLGCHILPFPST</sequence>
<dbReference type="EMBL" id="MU268220">
    <property type="protein sequence ID" value="KAH7905309.1"/>
    <property type="molecule type" value="Genomic_DNA"/>
</dbReference>
<evidence type="ECO:0000313" key="2">
    <source>
        <dbReference type="Proteomes" id="UP000790377"/>
    </source>
</evidence>
<keyword evidence="2" id="KW-1185">Reference proteome</keyword>
<gene>
    <name evidence="1" type="ORF">BJ138DRAFT_1095245</name>
</gene>
<organism evidence="1 2">
    <name type="scientific">Hygrophoropsis aurantiaca</name>
    <dbReference type="NCBI Taxonomy" id="72124"/>
    <lineage>
        <taxon>Eukaryota</taxon>
        <taxon>Fungi</taxon>
        <taxon>Dikarya</taxon>
        <taxon>Basidiomycota</taxon>
        <taxon>Agaricomycotina</taxon>
        <taxon>Agaricomycetes</taxon>
        <taxon>Agaricomycetidae</taxon>
        <taxon>Boletales</taxon>
        <taxon>Coniophorineae</taxon>
        <taxon>Hygrophoropsidaceae</taxon>
        <taxon>Hygrophoropsis</taxon>
    </lineage>
</organism>
<proteinExistence type="predicted"/>
<comment type="caution">
    <text evidence="1">The sequence shown here is derived from an EMBL/GenBank/DDBJ whole genome shotgun (WGS) entry which is preliminary data.</text>
</comment>
<reference evidence="1" key="1">
    <citation type="journal article" date="2021" name="New Phytol.">
        <title>Evolutionary innovations through gain and loss of genes in the ectomycorrhizal Boletales.</title>
        <authorList>
            <person name="Wu G."/>
            <person name="Miyauchi S."/>
            <person name="Morin E."/>
            <person name="Kuo A."/>
            <person name="Drula E."/>
            <person name="Varga T."/>
            <person name="Kohler A."/>
            <person name="Feng B."/>
            <person name="Cao Y."/>
            <person name="Lipzen A."/>
            <person name="Daum C."/>
            <person name="Hundley H."/>
            <person name="Pangilinan J."/>
            <person name="Johnson J."/>
            <person name="Barry K."/>
            <person name="LaButti K."/>
            <person name="Ng V."/>
            <person name="Ahrendt S."/>
            <person name="Min B."/>
            <person name="Choi I.G."/>
            <person name="Park H."/>
            <person name="Plett J.M."/>
            <person name="Magnuson J."/>
            <person name="Spatafora J.W."/>
            <person name="Nagy L.G."/>
            <person name="Henrissat B."/>
            <person name="Grigoriev I.V."/>
            <person name="Yang Z.L."/>
            <person name="Xu J."/>
            <person name="Martin F.M."/>
        </authorList>
    </citation>
    <scope>NUCLEOTIDE SEQUENCE</scope>
    <source>
        <strain evidence="1">ATCC 28755</strain>
    </source>
</reference>
<dbReference type="Proteomes" id="UP000790377">
    <property type="component" value="Unassembled WGS sequence"/>
</dbReference>
<evidence type="ECO:0000313" key="1">
    <source>
        <dbReference type="EMBL" id="KAH7905309.1"/>
    </source>
</evidence>